<dbReference type="GO" id="GO:0005829">
    <property type="term" value="C:cytosol"/>
    <property type="evidence" value="ECO:0007669"/>
    <property type="project" value="TreeGrafter"/>
</dbReference>
<proteinExistence type="inferred from homology"/>
<evidence type="ECO:0000256" key="1">
    <source>
        <dbReference type="ARBA" id="ARBA00007953"/>
    </source>
</evidence>
<evidence type="ECO:0000256" key="3">
    <source>
        <dbReference type="ARBA" id="ARBA00023235"/>
    </source>
</evidence>
<comment type="function">
    <text evidence="4">Responsible for synthesis of pseudouridine from uracil-13 in transfer RNAs.</text>
</comment>
<gene>
    <name evidence="4" type="primary">truD</name>
    <name evidence="6" type="ORF">SAMN05216516_102381</name>
</gene>
<dbReference type="AlphaFoldDB" id="A0A1I4WBT9"/>
<dbReference type="GO" id="GO:0031119">
    <property type="term" value="P:tRNA pseudouridine synthesis"/>
    <property type="evidence" value="ECO:0007669"/>
    <property type="project" value="UniProtKB-UniRule"/>
</dbReference>
<dbReference type="PANTHER" id="PTHR47811:SF1">
    <property type="entry name" value="TRNA PSEUDOURIDINE SYNTHASE D"/>
    <property type="match status" value="1"/>
</dbReference>
<evidence type="ECO:0000313" key="7">
    <source>
        <dbReference type="Proteomes" id="UP000242222"/>
    </source>
</evidence>
<dbReference type="InterPro" id="IPR011760">
    <property type="entry name" value="PsdUridine_synth_TruD_insert"/>
</dbReference>
<comment type="similarity">
    <text evidence="1 4">Belongs to the pseudouridine synthase TruD family.</text>
</comment>
<feature type="binding site" evidence="4">
    <location>
        <position position="126"/>
    </location>
    <ligand>
        <name>substrate</name>
    </ligand>
</feature>
<feature type="active site" description="Nucleophile" evidence="4">
    <location>
        <position position="77"/>
    </location>
</feature>
<dbReference type="InterPro" id="IPR001656">
    <property type="entry name" value="PsdUridine_synth_TruD"/>
</dbReference>
<dbReference type="Proteomes" id="UP000242222">
    <property type="component" value="Unassembled WGS sequence"/>
</dbReference>
<evidence type="ECO:0000259" key="5">
    <source>
        <dbReference type="PROSITE" id="PS50984"/>
    </source>
</evidence>
<comment type="catalytic activity">
    <reaction evidence="4">
        <text>uridine(13) in tRNA = pseudouridine(13) in tRNA</text>
        <dbReference type="Rhea" id="RHEA:42540"/>
        <dbReference type="Rhea" id="RHEA-COMP:10105"/>
        <dbReference type="Rhea" id="RHEA-COMP:10106"/>
        <dbReference type="ChEBI" id="CHEBI:65314"/>
        <dbReference type="ChEBI" id="CHEBI:65315"/>
        <dbReference type="EC" id="5.4.99.27"/>
    </reaction>
</comment>
<dbReference type="InterPro" id="IPR020103">
    <property type="entry name" value="PsdUridine_synth_cat_dom_sf"/>
</dbReference>
<evidence type="ECO:0000256" key="2">
    <source>
        <dbReference type="ARBA" id="ARBA00022694"/>
    </source>
</evidence>
<dbReference type="PROSITE" id="PS50984">
    <property type="entry name" value="TRUD"/>
    <property type="match status" value="1"/>
</dbReference>
<dbReference type="Gene3D" id="3.30.2340.10">
    <property type="entry name" value="TruD, insertion domain"/>
    <property type="match status" value="1"/>
</dbReference>
<dbReference type="SUPFAM" id="SSF55120">
    <property type="entry name" value="Pseudouridine synthase"/>
    <property type="match status" value="1"/>
</dbReference>
<sequence>MEMLNWLHGQPTASGVIKACAEDFVVKEDLGYLPDGHGEHLLVRIRKNGCNTRFVADALAKFVGVHARDVSFAGMKDRHAVTEQWFCLRIPGKQTPDMNAFDLEGCEVLESARHERKVRTGALKGNAFRLILRQISDRQAVDDRLQLIACQGAPNYFGTQRFGHGGNNLQQAIRWAAGDIRVRERNKRSFYLSAARSALFNQIVSARLAQQNNLTTVMPGDALQLSGRGSWFIANAAELTALQQRVEAGELRVTASLPGDGEWGSQQQALAFEQHALQDRTLLIQLLQQESVDAARRSMLMMPDNLRWNWWDDVTVELQFWLPAGSFATSLLREVLISQDGADIEE</sequence>
<dbReference type="EC" id="5.4.99.27" evidence="4"/>
<evidence type="ECO:0000256" key="4">
    <source>
        <dbReference type="HAMAP-Rule" id="MF_01082"/>
    </source>
</evidence>
<organism evidence="6 7">
    <name type="scientific">Izhakiella capsodis</name>
    <dbReference type="NCBI Taxonomy" id="1367852"/>
    <lineage>
        <taxon>Bacteria</taxon>
        <taxon>Pseudomonadati</taxon>
        <taxon>Pseudomonadota</taxon>
        <taxon>Gammaproteobacteria</taxon>
        <taxon>Enterobacterales</taxon>
        <taxon>Erwiniaceae</taxon>
        <taxon>Izhakiella</taxon>
    </lineage>
</organism>
<dbReference type="Pfam" id="PF01142">
    <property type="entry name" value="TruD"/>
    <property type="match status" value="2"/>
</dbReference>
<name>A0A1I4WBT9_9GAMM</name>
<dbReference type="FunFam" id="3.30.2340.10:FF:000001">
    <property type="entry name" value="tRNA pseudouridine synthase D"/>
    <property type="match status" value="1"/>
</dbReference>
<dbReference type="InterPro" id="IPR043165">
    <property type="entry name" value="TruD_insert_sf"/>
</dbReference>
<dbReference type="EMBL" id="FOVC01000002">
    <property type="protein sequence ID" value="SFN10409.1"/>
    <property type="molecule type" value="Genomic_DNA"/>
</dbReference>
<dbReference type="PROSITE" id="PS01268">
    <property type="entry name" value="UPF0024"/>
    <property type="match status" value="1"/>
</dbReference>
<reference evidence="7" key="1">
    <citation type="submission" date="2016-10" db="EMBL/GenBank/DDBJ databases">
        <authorList>
            <person name="Varghese N."/>
            <person name="Submissions S."/>
        </authorList>
    </citation>
    <scope>NUCLEOTIDE SEQUENCE [LARGE SCALE GENOMIC DNA]</scope>
    <source>
        <strain evidence="7">N6PO6</strain>
    </source>
</reference>
<keyword evidence="3 4" id="KW-0413">Isomerase</keyword>
<protein>
    <recommendedName>
        <fullName evidence="4">tRNA pseudouridine synthase D</fullName>
        <ecNumber evidence="4">5.4.99.27</ecNumber>
    </recommendedName>
    <alternativeName>
        <fullName evidence="4">tRNA pseudouridine(13) synthase</fullName>
    </alternativeName>
    <alternativeName>
        <fullName evidence="4">tRNA pseudouridylate synthase D</fullName>
    </alternativeName>
    <alternativeName>
        <fullName evidence="4">tRNA-uridine isomerase D</fullName>
    </alternativeName>
</protein>
<dbReference type="NCBIfam" id="TIGR00094">
    <property type="entry name" value="tRNA_TruD_broad"/>
    <property type="match status" value="1"/>
</dbReference>
<accession>A0A1I4WBT9</accession>
<feature type="domain" description="TRUD" evidence="5">
    <location>
        <begin position="152"/>
        <end position="301"/>
    </location>
</feature>
<dbReference type="Gene3D" id="3.30.2350.20">
    <property type="entry name" value="TruD, catalytic domain"/>
    <property type="match status" value="1"/>
</dbReference>
<dbReference type="STRING" id="1367852.SAMN05216516_102381"/>
<dbReference type="RefSeq" id="WP_092875870.1">
    <property type="nucleotide sequence ID" value="NZ_FOVC01000002.1"/>
</dbReference>
<keyword evidence="2 4" id="KW-0819">tRNA processing</keyword>
<evidence type="ECO:0000313" key="6">
    <source>
        <dbReference type="EMBL" id="SFN10409.1"/>
    </source>
</evidence>
<keyword evidence="7" id="KW-1185">Reference proteome</keyword>
<dbReference type="GO" id="GO:0160150">
    <property type="term" value="F:tRNA pseudouridine(13) synthase activity"/>
    <property type="evidence" value="ECO:0007669"/>
    <property type="project" value="UniProtKB-EC"/>
</dbReference>
<dbReference type="OrthoDB" id="1550679at2"/>
<dbReference type="InterPro" id="IPR042214">
    <property type="entry name" value="TruD_catalytic"/>
</dbReference>
<dbReference type="InterPro" id="IPR050170">
    <property type="entry name" value="TruD_pseudoU_synthase"/>
</dbReference>
<dbReference type="InterPro" id="IPR020119">
    <property type="entry name" value="PsdUridine_synth_TruD_CS"/>
</dbReference>
<dbReference type="FunFam" id="3.30.2350.20:FF:000001">
    <property type="entry name" value="tRNA pseudouridine synthase D"/>
    <property type="match status" value="1"/>
</dbReference>
<dbReference type="HAMAP" id="MF_01082">
    <property type="entry name" value="TruD"/>
    <property type="match status" value="1"/>
</dbReference>
<feature type="binding site" evidence="4">
    <location>
        <position position="24"/>
    </location>
    <ligand>
        <name>substrate</name>
    </ligand>
</feature>
<feature type="binding site" evidence="4">
    <location>
        <position position="327"/>
    </location>
    <ligand>
        <name>substrate</name>
    </ligand>
</feature>
<dbReference type="CDD" id="cd02575">
    <property type="entry name" value="PseudoU_synth_EcTruD"/>
    <property type="match status" value="1"/>
</dbReference>
<dbReference type="PANTHER" id="PTHR47811">
    <property type="entry name" value="TRNA PSEUDOURIDINE SYNTHASE D"/>
    <property type="match status" value="1"/>
</dbReference>
<dbReference type="NCBIfam" id="NF002155">
    <property type="entry name" value="PRK00984.1-4"/>
    <property type="match status" value="1"/>
</dbReference>
<dbReference type="GO" id="GO:0003723">
    <property type="term" value="F:RNA binding"/>
    <property type="evidence" value="ECO:0007669"/>
    <property type="project" value="InterPro"/>
</dbReference>